<organism evidence="10 11">
    <name type="scientific">Dendrobium catenatum</name>
    <dbReference type="NCBI Taxonomy" id="906689"/>
    <lineage>
        <taxon>Eukaryota</taxon>
        <taxon>Viridiplantae</taxon>
        <taxon>Streptophyta</taxon>
        <taxon>Embryophyta</taxon>
        <taxon>Tracheophyta</taxon>
        <taxon>Spermatophyta</taxon>
        <taxon>Magnoliopsida</taxon>
        <taxon>Liliopsida</taxon>
        <taxon>Asparagales</taxon>
        <taxon>Orchidaceae</taxon>
        <taxon>Epidendroideae</taxon>
        <taxon>Malaxideae</taxon>
        <taxon>Dendrobiinae</taxon>
        <taxon>Dendrobium</taxon>
    </lineage>
</organism>
<reference evidence="10 11" key="1">
    <citation type="journal article" date="2016" name="Sci. Rep.">
        <title>The Dendrobium catenatum Lindl. genome sequence provides insights into polysaccharide synthase, floral development and adaptive evolution.</title>
        <authorList>
            <person name="Zhang G.Q."/>
            <person name="Xu Q."/>
            <person name="Bian C."/>
            <person name="Tsai W.C."/>
            <person name="Yeh C.M."/>
            <person name="Liu K.W."/>
            <person name="Yoshida K."/>
            <person name="Zhang L.S."/>
            <person name="Chang S.B."/>
            <person name="Chen F."/>
            <person name="Shi Y."/>
            <person name="Su Y.Y."/>
            <person name="Zhang Y.Q."/>
            <person name="Chen L.J."/>
            <person name="Yin Y."/>
            <person name="Lin M."/>
            <person name="Huang H."/>
            <person name="Deng H."/>
            <person name="Wang Z.W."/>
            <person name="Zhu S.L."/>
            <person name="Zhao X."/>
            <person name="Deng C."/>
            <person name="Niu S.C."/>
            <person name="Huang J."/>
            <person name="Wang M."/>
            <person name="Liu G.H."/>
            <person name="Yang H.J."/>
            <person name="Xiao X.J."/>
            <person name="Hsiao Y.Y."/>
            <person name="Wu W.L."/>
            <person name="Chen Y.Y."/>
            <person name="Mitsuda N."/>
            <person name="Ohme-Takagi M."/>
            <person name="Luo Y.B."/>
            <person name="Van de Peer Y."/>
            <person name="Liu Z.J."/>
        </authorList>
    </citation>
    <scope>NUCLEOTIDE SEQUENCE [LARGE SCALE GENOMIC DNA]</scope>
    <source>
        <tissue evidence="10">The whole plant</tissue>
    </source>
</reference>
<keyword evidence="9" id="KW-0472">Membrane</keyword>
<dbReference type="AlphaFoldDB" id="A0A2I0VY80"/>
<dbReference type="PRINTS" id="PR00385">
    <property type="entry name" value="P450"/>
</dbReference>
<keyword evidence="6 8" id="KW-0503">Monooxygenase</keyword>
<sequence>MEASLFSILYPLTISILLIFLITKLLFPKNTSTNHKLPPGPWKLPIIGSLHHLMGDHPHLRMTSLAKKYGPLFHLKLGEVDLMVITSPQLAAECMKTHDVNFAARPQFLSRKIILYNSDLVFASYGKHWTQLRKICTLELFSNKRVKFLKPIMEEGAHNLVEKIRLADGSPVNITEMLFAVANATITRAAFGKEFAQQERFLSTIKETFKYLSGFNVADLFPSLNFLSDISGLKTKMDRVHRVMDVILNEILQEHERKNAINEDGATDEEDVVDILLRLHKDGGKDVPITMDSVKGVILDLFLGGTETTGATMDWAMAELIRHPEVMRKAQLEVRRVLNGRAKINEVDFKDLPYLNMLIKETLRLRTPAPILVPRYSTETVELGGYTIPAGSRIVINAWAIMREQNGWEDAERFLPERFENNQVEFVGTNYQYIPFGGGRRICPGISFSMSTMENVLANLLYHFDWKLPGGQNPKELEMKEVSGLSLTRKSDLFLIATPHN</sequence>
<evidence type="ECO:0000256" key="2">
    <source>
        <dbReference type="ARBA" id="ARBA00022617"/>
    </source>
</evidence>
<dbReference type="PROSITE" id="PS00086">
    <property type="entry name" value="CYTOCHROME_P450"/>
    <property type="match status" value="1"/>
</dbReference>
<dbReference type="CDD" id="cd11072">
    <property type="entry name" value="CYP71-like"/>
    <property type="match status" value="1"/>
</dbReference>
<feature type="transmembrane region" description="Helical" evidence="9">
    <location>
        <begin position="6"/>
        <end position="27"/>
    </location>
</feature>
<evidence type="ECO:0000313" key="11">
    <source>
        <dbReference type="Proteomes" id="UP000233837"/>
    </source>
</evidence>
<evidence type="ECO:0000256" key="5">
    <source>
        <dbReference type="ARBA" id="ARBA00023004"/>
    </source>
</evidence>
<reference evidence="10 11" key="2">
    <citation type="journal article" date="2017" name="Nature">
        <title>The Apostasia genome and the evolution of orchids.</title>
        <authorList>
            <person name="Zhang G.Q."/>
            <person name="Liu K.W."/>
            <person name="Li Z."/>
            <person name="Lohaus R."/>
            <person name="Hsiao Y.Y."/>
            <person name="Niu S.C."/>
            <person name="Wang J.Y."/>
            <person name="Lin Y.C."/>
            <person name="Xu Q."/>
            <person name="Chen L.J."/>
            <person name="Yoshida K."/>
            <person name="Fujiwara S."/>
            <person name="Wang Z.W."/>
            <person name="Zhang Y.Q."/>
            <person name="Mitsuda N."/>
            <person name="Wang M."/>
            <person name="Liu G.H."/>
            <person name="Pecoraro L."/>
            <person name="Huang H.X."/>
            <person name="Xiao X.J."/>
            <person name="Lin M."/>
            <person name="Wu X.Y."/>
            <person name="Wu W.L."/>
            <person name="Chen Y.Y."/>
            <person name="Chang S.B."/>
            <person name="Sakamoto S."/>
            <person name="Ohme-Takagi M."/>
            <person name="Yagi M."/>
            <person name="Zeng S.J."/>
            <person name="Shen C.Y."/>
            <person name="Yeh C.M."/>
            <person name="Luo Y.B."/>
            <person name="Tsai W.C."/>
            <person name="Van de Peer Y."/>
            <person name="Liu Z.J."/>
        </authorList>
    </citation>
    <scope>NUCLEOTIDE SEQUENCE [LARGE SCALE GENOMIC DNA]</scope>
    <source>
        <tissue evidence="10">The whole plant</tissue>
    </source>
</reference>
<dbReference type="GO" id="GO:0005506">
    <property type="term" value="F:iron ion binding"/>
    <property type="evidence" value="ECO:0007669"/>
    <property type="project" value="InterPro"/>
</dbReference>
<dbReference type="Pfam" id="PF00067">
    <property type="entry name" value="p450"/>
    <property type="match status" value="1"/>
</dbReference>
<accession>A0A2I0VY80</accession>
<proteinExistence type="inferred from homology"/>
<comment type="similarity">
    <text evidence="1 8">Belongs to the cytochrome P450 family.</text>
</comment>
<evidence type="ECO:0000256" key="4">
    <source>
        <dbReference type="ARBA" id="ARBA00023002"/>
    </source>
</evidence>
<keyword evidence="9" id="KW-0812">Transmembrane</keyword>
<evidence type="ECO:0000256" key="6">
    <source>
        <dbReference type="ARBA" id="ARBA00023033"/>
    </source>
</evidence>
<dbReference type="OrthoDB" id="1470350at2759"/>
<name>A0A2I0VY80_9ASPA</name>
<dbReference type="GO" id="GO:0004497">
    <property type="term" value="F:monooxygenase activity"/>
    <property type="evidence" value="ECO:0007669"/>
    <property type="project" value="UniProtKB-KW"/>
</dbReference>
<dbReference type="FunFam" id="1.10.630.10:FF:000043">
    <property type="entry name" value="Cytochrome P450 99A2"/>
    <property type="match status" value="1"/>
</dbReference>
<dbReference type="Gene3D" id="1.10.630.10">
    <property type="entry name" value="Cytochrome P450"/>
    <property type="match status" value="1"/>
</dbReference>
<keyword evidence="3 7" id="KW-0479">Metal-binding</keyword>
<evidence type="ECO:0000256" key="7">
    <source>
        <dbReference type="PIRSR" id="PIRSR602401-1"/>
    </source>
</evidence>
<keyword evidence="11" id="KW-1185">Reference proteome</keyword>
<evidence type="ECO:0000256" key="9">
    <source>
        <dbReference type="SAM" id="Phobius"/>
    </source>
</evidence>
<dbReference type="PRINTS" id="PR00463">
    <property type="entry name" value="EP450I"/>
</dbReference>
<keyword evidence="9" id="KW-1133">Transmembrane helix</keyword>
<dbReference type="InterPro" id="IPR002401">
    <property type="entry name" value="Cyt_P450_E_grp-I"/>
</dbReference>
<evidence type="ECO:0000256" key="3">
    <source>
        <dbReference type="ARBA" id="ARBA00022723"/>
    </source>
</evidence>
<dbReference type="InterPro" id="IPR017972">
    <property type="entry name" value="Cyt_P450_CS"/>
</dbReference>
<dbReference type="STRING" id="906689.A0A2I0VY80"/>
<dbReference type="EMBL" id="KZ503105">
    <property type="protein sequence ID" value="PKU68329.1"/>
    <property type="molecule type" value="Genomic_DNA"/>
</dbReference>
<comment type="cofactor">
    <cofactor evidence="7">
        <name>heme</name>
        <dbReference type="ChEBI" id="CHEBI:30413"/>
    </cofactor>
</comment>
<evidence type="ECO:0000256" key="8">
    <source>
        <dbReference type="RuleBase" id="RU000461"/>
    </source>
</evidence>
<keyword evidence="2 7" id="KW-0349">Heme</keyword>
<evidence type="ECO:0000313" key="10">
    <source>
        <dbReference type="EMBL" id="PKU68329.1"/>
    </source>
</evidence>
<feature type="binding site" description="axial binding residue" evidence="7">
    <location>
        <position position="443"/>
    </location>
    <ligand>
        <name>heme</name>
        <dbReference type="ChEBI" id="CHEBI:30413"/>
    </ligand>
    <ligandPart>
        <name>Fe</name>
        <dbReference type="ChEBI" id="CHEBI:18248"/>
    </ligandPart>
</feature>
<dbReference type="Proteomes" id="UP000233837">
    <property type="component" value="Unassembled WGS sequence"/>
</dbReference>
<gene>
    <name evidence="10" type="primary">CYP71D55</name>
    <name evidence="10" type="ORF">MA16_Dca008810</name>
</gene>
<keyword evidence="5 7" id="KW-0408">Iron</keyword>
<dbReference type="InterPro" id="IPR001128">
    <property type="entry name" value="Cyt_P450"/>
</dbReference>
<protein>
    <submittedName>
        <fullName evidence="10">Premnaspirodiene oxygenase</fullName>
    </submittedName>
</protein>
<dbReference type="PANTHER" id="PTHR47955:SF8">
    <property type="entry name" value="CYTOCHROME P450 71D11-LIKE"/>
    <property type="match status" value="1"/>
</dbReference>
<dbReference type="GO" id="GO:0016705">
    <property type="term" value="F:oxidoreductase activity, acting on paired donors, with incorporation or reduction of molecular oxygen"/>
    <property type="evidence" value="ECO:0007669"/>
    <property type="project" value="InterPro"/>
</dbReference>
<dbReference type="PANTHER" id="PTHR47955">
    <property type="entry name" value="CYTOCHROME P450 FAMILY 71 PROTEIN"/>
    <property type="match status" value="1"/>
</dbReference>
<dbReference type="GO" id="GO:0020037">
    <property type="term" value="F:heme binding"/>
    <property type="evidence" value="ECO:0007669"/>
    <property type="project" value="InterPro"/>
</dbReference>
<evidence type="ECO:0000256" key="1">
    <source>
        <dbReference type="ARBA" id="ARBA00010617"/>
    </source>
</evidence>
<dbReference type="SUPFAM" id="SSF48264">
    <property type="entry name" value="Cytochrome P450"/>
    <property type="match status" value="1"/>
</dbReference>
<dbReference type="InterPro" id="IPR036396">
    <property type="entry name" value="Cyt_P450_sf"/>
</dbReference>
<keyword evidence="4 8" id="KW-0560">Oxidoreductase</keyword>